<dbReference type="Pfam" id="PF04149">
    <property type="entry name" value="DUF397"/>
    <property type="match status" value="1"/>
</dbReference>
<evidence type="ECO:0000313" key="3">
    <source>
        <dbReference type="Proteomes" id="UP001499993"/>
    </source>
</evidence>
<evidence type="ECO:0000259" key="1">
    <source>
        <dbReference type="Pfam" id="PF04149"/>
    </source>
</evidence>
<protein>
    <recommendedName>
        <fullName evidence="1">DUF397 domain-containing protein</fullName>
    </recommendedName>
</protein>
<name>A0ABP9GU10_9ACTN</name>
<sequence length="66" mass="7030">MDLPAEAARLHFRKSSYSFKENCVEVADRPDAGIAVRDSKDAAAGHLDFPGAAWAELLGLVKADSA</sequence>
<reference evidence="3" key="1">
    <citation type="journal article" date="2019" name="Int. J. Syst. Evol. Microbiol.">
        <title>The Global Catalogue of Microorganisms (GCM) 10K type strain sequencing project: providing services to taxonomists for standard genome sequencing and annotation.</title>
        <authorList>
            <consortium name="The Broad Institute Genomics Platform"/>
            <consortium name="The Broad Institute Genome Sequencing Center for Infectious Disease"/>
            <person name="Wu L."/>
            <person name="Ma J."/>
        </authorList>
    </citation>
    <scope>NUCLEOTIDE SEQUENCE [LARGE SCALE GENOMIC DNA]</scope>
    <source>
        <strain evidence="3">JCM 18123</strain>
    </source>
</reference>
<gene>
    <name evidence="2" type="ORF">GCM10023224_43130</name>
</gene>
<evidence type="ECO:0000313" key="2">
    <source>
        <dbReference type="EMBL" id="GAA4953498.1"/>
    </source>
</evidence>
<accession>A0ABP9GU10</accession>
<organism evidence="2 3">
    <name type="scientific">Streptomonospora halophila</name>
    <dbReference type="NCBI Taxonomy" id="427369"/>
    <lineage>
        <taxon>Bacteria</taxon>
        <taxon>Bacillati</taxon>
        <taxon>Actinomycetota</taxon>
        <taxon>Actinomycetes</taxon>
        <taxon>Streptosporangiales</taxon>
        <taxon>Nocardiopsidaceae</taxon>
        <taxon>Streptomonospora</taxon>
    </lineage>
</organism>
<comment type="caution">
    <text evidence="2">The sequence shown here is derived from an EMBL/GenBank/DDBJ whole genome shotgun (WGS) entry which is preliminary data.</text>
</comment>
<proteinExistence type="predicted"/>
<dbReference type="InterPro" id="IPR007278">
    <property type="entry name" value="DUF397"/>
</dbReference>
<dbReference type="Proteomes" id="UP001499993">
    <property type="component" value="Unassembled WGS sequence"/>
</dbReference>
<keyword evidence="3" id="KW-1185">Reference proteome</keyword>
<feature type="domain" description="DUF397" evidence="1">
    <location>
        <begin position="11"/>
        <end position="62"/>
    </location>
</feature>
<dbReference type="EMBL" id="BAABIK010000030">
    <property type="protein sequence ID" value="GAA4953498.1"/>
    <property type="molecule type" value="Genomic_DNA"/>
</dbReference>
<dbReference type="RefSeq" id="WP_345558483.1">
    <property type="nucleotide sequence ID" value="NZ_BAABIK010000030.1"/>
</dbReference>